<dbReference type="PANTHER" id="PTHR23513">
    <property type="entry name" value="INTEGRAL MEMBRANE EFFLUX PROTEIN-RELATED"/>
    <property type="match status" value="1"/>
</dbReference>
<evidence type="ECO:0000256" key="2">
    <source>
        <dbReference type="ARBA" id="ARBA00022448"/>
    </source>
</evidence>
<dbReference type="RefSeq" id="WP_182280666.1">
    <property type="nucleotide sequence ID" value="NZ_JABBLE010000002.1"/>
</dbReference>
<evidence type="ECO:0000256" key="7">
    <source>
        <dbReference type="SAM" id="Phobius"/>
    </source>
</evidence>
<feature type="transmembrane region" description="Helical" evidence="7">
    <location>
        <begin position="250"/>
        <end position="272"/>
    </location>
</feature>
<feature type="transmembrane region" description="Helical" evidence="7">
    <location>
        <begin position="279"/>
        <end position="297"/>
    </location>
</feature>
<feature type="transmembrane region" description="Helical" evidence="7">
    <location>
        <begin position="42"/>
        <end position="62"/>
    </location>
</feature>
<evidence type="ECO:0000313" key="9">
    <source>
        <dbReference type="Proteomes" id="UP000524893"/>
    </source>
</evidence>
<organism evidence="8 9">
    <name type="scientific">Staphylococcus coagulans</name>
    <dbReference type="NCBI Taxonomy" id="74706"/>
    <lineage>
        <taxon>Bacteria</taxon>
        <taxon>Bacillati</taxon>
        <taxon>Bacillota</taxon>
        <taxon>Bacilli</taxon>
        <taxon>Bacillales</taxon>
        <taxon>Staphylococcaceae</taxon>
        <taxon>Staphylococcus</taxon>
    </lineage>
</organism>
<dbReference type="Proteomes" id="UP000524893">
    <property type="component" value="Unassembled WGS sequence"/>
</dbReference>
<feature type="transmembrane region" description="Helical" evidence="7">
    <location>
        <begin position="101"/>
        <end position="120"/>
    </location>
</feature>
<accession>A0A9X0PEH9</accession>
<sequence>MEGLYKNRSFSNLIAGRIMINAGDSLYFVATTWVVLQWTHNPLLVGLTNTLLMIPICMSFLFGPLVDAMPLKKMLRFTPFIQCIILSLIAFLYLIDYLNVYGLMALVTIAMFFTQLGYPAQSKAIPLLVKKEKLINANSAMSVAYQGTDVIMNSISGIVVAMVAFVPLYFTNAFIFLVACFFMFNVKIPKLNNEVKSNFTYLQNLKEGLIEIKSSLLLIVALVSGVINFGLGLIYTWIPFKANYLGGSYYYGLLMALFSIGLIIGSLVTPIIKKLNIGYGKLLILLNVISGLLLVIINYMPNIAFIILFPIVFLTISVSNISLASIQQKVIPEYMLARLTTIITSISAISLPIGSFIGGLLIKSIGTNFTLVIGGGLFIIASLIFSMSKSYRLLPQIQNIEYKHIFKNQKIQN</sequence>
<evidence type="ECO:0000256" key="6">
    <source>
        <dbReference type="ARBA" id="ARBA00023136"/>
    </source>
</evidence>
<dbReference type="Gene3D" id="1.20.1250.20">
    <property type="entry name" value="MFS general substrate transporter like domains"/>
    <property type="match status" value="1"/>
</dbReference>
<dbReference type="Pfam" id="PF05977">
    <property type="entry name" value="MFS_3"/>
    <property type="match status" value="1"/>
</dbReference>
<evidence type="ECO:0000313" key="8">
    <source>
        <dbReference type="EMBL" id="MBA8776322.1"/>
    </source>
</evidence>
<protein>
    <submittedName>
        <fullName evidence="8">MFS transporter</fullName>
    </submittedName>
</protein>
<gene>
    <name evidence="8" type="ORF">HR081_05250</name>
</gene>
<dbReference type="CDD" id="cd06173">
    <property type="entry name" value="MFS_MefA_like"/>
    <property type="match status" value="1"/>
</dbReference>
<dbReference type="InterPro" id="IPR010290">
    <property type="entry name" value="TM_effector"/>
</dbReference>
<reference evidence="8 9" key="1">
    <citation type="journal article" date="2020" name="Access Microbiol">
        <title>Isolation and genome sequencing of Staphylococcus schleiferi subspecies coagulans from Antarctic seals.</title>
        <authorList>
            <person name="Foster G."/>
            <person name="Robb A."/>
            <person name="Paterson G.K."/>
        </authorList>
    </citation>
    <scope>NUCLEOTIDE SEQUENCE [LARGE SCALE GENOMIC DNA]</scope>
    <source>
        <strain evidence="8 9">M615/02/4</strain>
    </source>
</reference>
<dbReference type="AlphaFoldDB" id="A0A9X0PEH9"/>
<dbReference type="SUPFAM" id="SSF103473">
    <property type="entry name" value="MFS general substrate transporter"/>
    <property type="match status" value="1"/>
</dbReference>
<dbReference type="EMBL" id="JABTCN010000011">
    <property type="protein sequence ID" value="MBA8776322.1"/>
    <property type="molecule type" value="Genomic_DNA"/>
</dbReference>
<dbReference type="GO" id="GO:0005886">
    <property type="term" value="C:plasma membrane"/>
    <property type="evidence" value="ECO:0007669"/>
    <property type="project" value="UniProtKB-SubCell"/>
</dbReference>
<dbReference type="GO" id="GO:0022857">
    <property type="term" value="F:transmembrane transporter activity"/>
    <property type="evidence" value="ECO:0007669"/>
    <property type="project" value="InterPro"/>
</dbReference>
<evidence type="ECO:0000256" key="4">
    <source>
        <dbReference type="ARBA" id="ARBA00022692"/>
    </source>
</evidence>
<evidence type="ECO:0000256" key="1">
    <source>
        <dbReference type="ARBA" id="ARBA00004651"/>
    </source>
</evidence>
<keyword evidence="6 7" id="KW-0472">Membrane</keyword>
<keyword evidence="3" id="KW-1003">Cell membrane</keyword>
<feature type="transmembrane region" description="Helical" evidence="7">
    <location>
        <begin position="12"/>
        <end position="36"/>
    </location>
</feature>
<dbReference type="InterPro" id="IPR036259">
    <property type="entry name" value="MFS_trans_sf"/>
</dbReference>
<feature type="transmembrane region" description="Helical" evidence="7">
    <location>
        <begin position="74"/>
        <end position="95"/>
    </location>
</feature>
<feature type="transmembrane region" description="Helical" evidence="7">
    <location>
        <begin position="336"/>
        <end position="362"/>
    </location>
</feature>
<evidence type="ECO:0000256" key="5">
    <source>
        <dbReference type="ARBA" id="ARBA00022989"/>
    </source>
</evidence>
<feature type="transmembrane region" description="Helical" evidence="7">
    <location>
        <begin position="303"/>
        <end position="324"/>
    </location>
</feature>
<dbReference type="PROSITE" id="PS50850">
    <property type="entry name" value="MFS"/>
    <property type="match status" value="1"/>
</dbReference>
<dbReference type="PANTHER" id="PTHR23513:SF6">
    <property type="entry name" value="MAJOR FACILITATOR SUPERFAMILY ASSOCIATED DOMAIN-CONTAINING PROTEIN"/>
    <property type="match status" value="1"/>
</dbReference>
<keyword evidence="4 7" id="KW-0812">Transmembrane</keyword>
<comment type="caution">
    <text evidence="8">The sequence shown here is derived from an EMBL/GenBank/DDBJ whole genome shotgun (WGS) entry which is preliminary data.</text>
</comment>
<name>A0A9X0PEH9_9STAP</name>
<dbReference type="InterPro" id="IPR020846">
    <property type="entry name" value="MFS_dom"/>
</dbReference>
<evidence type="ECO:0000256" key="3">
    <source>
        <dbReference type="ARBA" id="ARBA00022475"/>
    </source>
</evidence>
<feature type="transmembrane region" description="Helical" evidence="7">
    <location>
        <begin position="169"/>
        <end position="186"/>
    </location>
</feature>
<keyword evidence="2" id="KW-0813">Transport</keyword>
<keyword evidence="5 7" id="KW-1133">Transmembrane helix</keyword>
<comment type="subcellular location">
    <subcellularLocation>
        <location evidence="1">Cell membrane</location>
        <topology evidence="1">Multi-pass membrane protein</topology>
    </subcellularLocation>
</comment>
<feature type="transmembrane region" description="Helical" evidence="7">
    <location>
        <begin position="216"/>
        <end position="238"/>
    </location>
</feature>
<feature type="transmembrane region" description="Helical" evidence="7">
    <location>
        <begin position="368"/>
        <end position="387"/>
    </location>
</feature>
<proteinExistence type="predicted"/>